<dbReference type="AlphaFoldDB" id="A0AAV6JNZ0"/>
<comment type="caution">
    <text evidence="2">The sequence shown here is derived from an EMBL/GenBank/DDBJ whole genome shotgun (WGS) entry which is preliminary data.</text>
</comment>
<dbReference type="InterPro" id="IPR001920">
    <property type="entry name" value="Asp/Glu_race"/>
</dbReference>
<evidence type="ECO:0000313" key="2">
    <source>
        <dbReference type="EMBL" id="KAG5542892.1"/>
    </source>
</evidence>
<dbReference type="SUPFAM" id="SSF53681">
    <property type="entry name" value="Aspartate/glutamate racemase"/>
    <property type="match status" value="1"/>
</dbReference>
<reference evidence="2 3" key="1">
    <citation type="submission" date="2020-08" db="EMBL/GenBank/DDBJ databases">
        <title>Plant Genome Project.</title>
        <authorList>
            <person name="Zhang R.-G."/>
        </authorList>
    </citation>
    <scope>NUCLEOTIDE SEQUENCE [LARGE SCALE GENOMIC DNA]</scope>
    <source>
        <strain evidence="2">WSP0</strain>
        <tissue evidence="2">Leaf</tissue>
    </source>
</reference>
<proteinExistence type="predicted"/>
<evidence type="ECO:0000313" key="3">
    <source>
        <dbReference type="Proteomes" id="UP000823749"/>
    </source>
</evidence>
<keyword evidence="1" id="KW-0413">Isomerase</keyword>
<dbReference type="GO" id="GO:0016855">
    <property type="term" value="F:racemase and epimerase activity, acting on amino acids and derivatives"/>
    <property type="evidence" value="ECO:0007669"/>
    <property type="project" value="InterPro"/>
</dbReference>
<dbReference type="EMBL" id="JACTNZ010000006">
    <property type="protein sequence ID" value="KAG5542892.1"/>
    <property type="molecule type" value="Genomic_DNA"/>
</dbReference>
<name>A0AAV6JNZ0_9ERIC</name>
<protein>
    <submittedName>
        <fullName evidence="2">Uncharacterized protein</fullName>
    </submittedName>
</protein>
<accession>A0AAV6JNZ0</accession>
<dbReference type="PANTHER" id="PTHR21198:SF7">
    <property type="entry name" value="ASPARTATE-GLUTAMATE RACEMASE FAMILY"/>
    <property type="match status" value="1"/>
</dbReference>
<evidence type="ECO:0000256" key="1">
    <source>
        <dbReference type="ARBA" id="ARBA00023235"/>
    </source>
</evidence>
<organism evidence="2 3">
    <name type="scientific">Rhododendron griersonianum</name>
    <dbReference type="NCBI Taxonomy" id="479676"/>
    <lineage>
        <taxon>Eukaryota</taxon>
        <taxon>Viridiplantae</taxon>
        <taxon>Streptophyta</taxon>
        <taxon>Embryophyta</taxon>
        <taxon>Tracheophyta</taxon>
        <taxon>Spermatophyta</taxon>
        <taxon>Magnoliopsida</taxon>
        <taxon>eudicotyledons</taxon>
        <taxon>Gunneridae</taxon>
        <taxon>Pentapetalae</taxon>
        <taxon>asterids</taxon>
        <taxon>Ericales</taxon>
        <taxon>Ericaceae</taxon>
        <taxon>Ericoideae</taxon>
        <taxon>Rhodoreae</taxon>
        <taxon>Rhododendron</taxon>
    </lineage>
</organism>
<keyword evidence="3" id="KW-1185">Reference proteome</keyword>
<dbReference type="Proteomes" id="UP000823749">
    <property type="component" value="Chromosome 6"/>
</dbReference>
<gene>
    <name evidence="2" type="ORF">RHGRI_015847</name>
</gene>
<dbReference type="PANTHER" id="PTHR21198">
    <property type="entry name" value="GLUTAMATE RACEMASE"/>
    <property type="match status" value="1"/>
</dbReference>
<sequence>MRPMMKFRGDVLFLSFIWVNVWVGSLRKQIYMRPVETGSPQQIGVLATDATLKADFYQEKLCSEPPSPIMNHFNFTGNNFDFLYKQDFEVVLPGKPTIEHTVIPAIEALNRKDMEGARNLLRIAP</sequence>